<evidence type="ECO:0000256" key="2">
    <source>
        <dbReference type="SAM" id="Phobius"/>
    </source>
</evidence>
<keyword evidence="2" id="KW-0472">Membrane</keyword>
<dbReference type="Proteomes" id="UP000815325">
    <property type="component" value="Unassembled WGS sequence"/>
</dbReference>
<evidence type="ECO:0000256" key="1">
    <source>
        <dbReference type="SAM" id="MobiDB-lite"/>
    </source>
</evidence>
<feature type="non-terminal residue" evidence="3">
    <location>
        <position position="1"/>
    </location>
</feature>
<evidence type="ECO:0000313" key="4">
    <source>
        <dbReference type="Proteomes" id="UP000815325"/>
    </source>
</evidence>
<protein>
    <submittedName>
        <fullName evidence="3">Uncharacterized protein</fullName>
    </submittedName>
</protein>
<proteinExistence type="predicted"/>
<organism evidence="3 4">
    <name type="scientific">Dunaliella salina</name>
    <name type="common">Green alga</name>
    <name type="synonym">Protococcus salinus</name>
    <dbReference type="NCBI Taxonomy" id="3046"/>
    <lineage>
        <taxon>Eukaryota</taxon>
        <taxon>Viridiplantae</taxon>
        <taxon>Chlorophyta</taxon>
        <taxon>core chlorophytes</taxon>
        <taxon>Chlorophyceae</taxon>
        <taxon>CS clade</taxon>
        <taxon>Chlamydomonadales</taxon>
        <taxon>Dunaliellaceae</taxon>
        <taxon>Dunaliella</taxon>
    </lineage>
</organism>
<keyword evidence="4" id="KW-1185">Reference proteome</keyword>
<feature type="region of interest" description="Disordered" evidence="1">
    <location>
        <begin position="99"/>
        <end position="128"/>
    </location>
</feature>
<name>A0ABQ7H8V7_DUNSA</name>
<sequence>LRQLCDGQALDMGVELDLDADSVQSRPDGLDGAISESSAKMLEQFGQDTCMGQAIKATKVRLEQPRFGTLSTEAQCSALRQSLSVPDFSVVNQLCEEQDIEEQDNEPEDPIKIPPGGGDGGSSDSMSDDDKVALGVGLGVGLGGGLLLIVGVLALYATRKRSTLDNLLGQKVSPDQGGLKPPARGQAAAHLENQDPRASPIKAPPAAARRGIAFAPGVAENGELLALLLWNLV</sequence>
<keyword evidence="2" id="KW-0812">Transmembrane</keyword>
<keyword evidence="2" id="KW-1133">Transmembrane helix</keyword>
<feature type="region of interest" description="Disordered" evidence="1">
    <location>
        <begin position="168"/>
        <end position="204"/>
    </location>
</feature>
<comment type="caution">
    <text evidence="3">The sequence shown here is derived from an EMBL/GenBank/DDBJ whole genome shotgun (WGS) entry which is preliminary data.</text>
</comment>
<feature type="transmembrane region" description="Helical" evidence="2">
    <location>
        <begin position="132"/>
        <end position="157"/>
    </location>
</feature>
<reference evidence="3" key="1">
    <citation type="submission" date="2017-08" db="EMBL/GenBank/DDBJ databases">
        <authorList>
            <person name="Polle J.E."/>
            <person name="Barry K."/>
            <person name="Cushman J."/>
            <person name="Schmutz J."/>
            <person name="Tran D."/>
            <person name="Hathwaick L.T."/>
            <person name="Yim W.C."/>
            <person name="Jenkins J."/>
            <person name="Mckie-Krisberg Z.M."/>
            <person name="Prochnik S."/>
            <person name="Lindquist E."/>
            <person name="Dockter R.B."/>
            <person name="Adam C."/>
            <person name="Molina H."/>
            <person name="Bunkerborg J."/>
            <person name="Jin E."/>
            <person name="Buchheim M."/>
            <person name="Magnuson J."/>
        </authorList>
    </citation>
    <scope>NUCLEOTIDE SEQUENCE</scope>
    <source>
        <strain evidence="3">CCAP 19/18</strain>
    </source>
</reference>
<feature type="compositionally biased region" description="Acidic residues" evidence="1">
    <location>
        <begin position="99"/>
        <end position="108"/>
    </location>
</feature>
<gene>
    <name evidence="3" type="ORF">DUNSADRAFT_94</name>
</gene>
<accession>A0ABQ7H8V7</accession>
<dbReference type="EMBL" id="MU069445">
    <property type="protein sequence ID" value="KAF5843292.1"/>
    <property type="molecule type" value="Genomic_DNA"/>
</dbReference>
<evidence type="ECO:0000313" key="3">
    <source>
        <dbReference type="EMBL" id="KAF5843292.1"/>
    </source>
</evidence>